<keyword evidence="1" id="KW-0808">Transferase</keyword>
<dbReference type="Gene3D" id="3.90.470.20">
    <property type="entry name" value="4'-phosphopantetheinyl transferase domain"/>
    <property type="match status" value="1"/>
</dbReference>
<gene>
    <name evidence="3" type="ORF">METZ01_LOCUS66050</name>
</gene>
<dbReference type="GO" id="GO:0008897">
    <property type="term" value="F:holo-[acyl-carrier-protein] synthase activity"/>
    <property type="evidence" value="ECO:0007669"/>
    <property type="project" value="InterPro"/>
</dbReference>
<dbReference type="SUPFAM" id="SSF56214">
    <property type="entry name" value="4'-phosphopantetheinyl transferase"/>
    <property type="match status" value="1"/>
</dbReference>
<feature type="domain" description="4'-phosphopantetheinyl transferase" evidence="2">
    <location>
        <begin position="71"/>
        <end position="119"/>
    </location>
</feature>
<reference evidence="3" key="1">
    <citation type="submission" date="2018-05" db="EMBL/GenBank/DDBJ databases">
        <authorList>
            <person name="Lanie J.A."/>
            <person name="Ng W.-L."/>
            <person name="Kazmierczak K.M."/>
            <person name="Andrzejewski T.M."/>
            <person name="Davidsen T.M."/>
            <person name="Wayne K.J."/>
            <person name="Tettelin H."/>
            <person name="Glass J.I."/>
            <person name="Rusch D."/>
            <person name="Podicherti R."/>
            <person name="Tsui H.-C.T."/>
            <person name="Winkler M.E."/>
        </authorList>
    </citation>
    <scope>NUCLEOTIDE SEQUENCE</scope>
</reference>
<dbReference type="Pfam" id="PF01648">
    <property type="entry name" value="ACPS"/>
    <property type="match status" value="1"/>
</dbReference>
<dbReference type="AlphaFoldDB" id="A0A381TAI9"/>
<dbReference type="EMBL" id="UINC01004286">
    <property type="protein sequence ID" value="SVA13196.1"/>
    <property type="molecule type" value="Genomic_DNA"/>
</dbReference>
<evidence type="ECO:0000313" key="3">
    <source>
        <dbReference type="EMBL" id="SVA13196.1"/>
    </source>
</evidence>
<protein>
    <recommendedName>
        <fullName evidence="2">4'-phosphopantetheinyl transferase domain-containing protein</fullName>
    </recommendedName>
</protein>
<name>A0A381TAI9_9ZZZZ</name>
<evidence type="ECO:0000256" key="1">
    <source>
        <dbReference type="ARBA" id="ARBA00022679"/>
    </source>
</evidence>
<accession>A0A381TAI9</accession>
<sequence length="193" mass="21862">MEQRQSDCLKGLPRRESWIRGRSALKKLLSALKMDPDTSTLSFPHPTLSLSHTKDWAVAIGVLAGPMKIDGIGIDLELSRPVQDEHTRFYLSKSERKSAIDDEQRLRLWTVKEALFKADPDNHNAVVGHYRIQTPLALCGQARNRKGRIFFYACEKSPVDKFFSEKRGGWMSWAVSFPLSASTIKNGGFHAYQ</sequence>
<evidence type="ECO:0000259" key="2">
    <source>
        <dbReference type="Pfam" id="PF01648"/>
    </source>
</evidence>
<proteinExistence type="predicted"/>
<dbReference type="InterPro" id="IPR008278">
    <property type="entry name" value="4-PPantetheinyl_Trfase_dom"/>
</dbReference>
<organism evidence="3">
    <name type="scientific">marine metagenome</name>
    <dbReference type="NCBI Taxonomy" id="408172"/>
    <lineage>
        <taxon>unclassified sequences</taxon>
        <taxon>metagenomes</taxon>
        <taxon>ecological metagenomes</taxon>
    </lineage>
</organism>
<dbReference type="InterPro" id="IPR037143">
    <property type="entry name" value="4-PPantetheinyl_Trfase_dom_sf"/>
</dbReference>
<dbReference type="GO" id="GO:0000287">
    <property type="term" value="F:magnesium ion binding"/>
    <property type="evidence" value="ECO:0007669"/>
    <property type="project" value="InterPro"/>
</dbReference>